<sequence length="241" mass="25232">MKSVAALPVTHTQPAAQVTGPPVVLVHGFASSGAADWPADRWSEPLAKAGRETFVVHLPGHAGGPAAESTADVTTGNLVRRLADGLPSSRIDLVGYSLGARLAWDLAATRAVPVRRLVLGGMSPTEPFGMVDLAAARAAVRGGPSPADPLTTAITGMVRDQDADSLLRVVEGLAREPFDPAARVPRVPTLFIAGEDDPMSQGIDRLAALVPHALLQRVPGDHRGALTSEELRTTVFRFLDV</sequence>
<dbReference type="RefSeq" id="WP_173141258.1">
    <property type="nucleotide sequence ID" value="NZ_CBCSGW010000041.1"/>
</dbReference>
<comment type="caution">
    <text evidence="2">The sequence shown here is derived from an EMBL/GenBank/DDBJ whole genome shotgun (WGS) entry which is preliminary data.</text>
</comment>
<dbReference type="Gene3D" id="3.40.50.1820">
    <property type="entry name" value="alpha/beta hydrolase"/>
    <property type="match status" value="1"/>
</dbReference>
<gene>
    <name evidence="2" type="ORF">GC106_74880</name>
</gene>
<dbReference type="Proteomes" id="UP000763557">
    <property type="component" value="Unassembled WGS sequence"/>
</dbReference>
<dbReference type="SUPFAM" id="SSF53474">
    <property type="entry name" value="alpha/beta-Hydrolases"/>
    <property type="match status" value="1"/>
</dbReference>
<reference evidence="2 3" key="1">
    <citation type="submission" date="2020-01" db="EMBL/GenBank/DDBJ databases">
        <title>Kibdelosporangium persica a novel Actinomycetes from a hot desert in Iran.</title>
        <authorList>
            <person name="Safaei N."/>
            <person name="Zaburannyi N."/>
            <person name="Mueller R."/>
            <person name="Wink J."/>
        </authorList>
    </citation>
    <scope>NUCLEOTIDE SEQUENCE [LARGE SCALE GENOMIC DNA]</scope>
    <source>
        <strain evidence="2 3">4NS15</strain>
    </source>
</reference>
<dbReference type="EMBL" id="JAAATY010000035">
    <property type="protein sequence ID" value="NRN70223.1"/>
    <property type="molecule type" value="Genomic_DNA"/>
</dbReference>
<feature type="domain" description="AB hydrolase-1" evidence="1">
    <location>
        <begin position="23"/>
        <end position="222"/>
    </location>
</feature>
<evidence type="ECO:0000313" key="2">
    <source>
        <dbReference type="EMBL" id="NRN70223.1"/>
    </source>
</evidence>
<dbReference type="Pfam" id="PF12697">
    <property type="entry name" value="Abhydrolase_6"/>
    <property type="match status" value="1"/>
</dbReference>
<organism evidence="2 3">
    <name type="scientific">Kibdelosporangium persicum</name>
    <dbReference type="NCBI Taxonomy" id="2698649"/>
    <lineage>
        <taxon>Bacteria</taxon>
        <taxon>Bacillati</taxon>
        <taxon>Actinomycetota</taxon>
        <taxon>Actinomycetes</taxon>
        <taxon>Pseudonocardiales</taxon>
        <taxon>Pseudonocardiaceae</taxon>
        <taxon>Kibdelosporangium</taxon>
    </lineage>
</organism>
<evidence type="ECO:0000313" key="3">
    <source>
        <dbReference type="Proteomes" id="UP000763557"/>
    </source>
</evidence>
<proteinExistence type="predicted"/>
<name>A0ABX2FFQ8_9PSEU</name>
<dbReference type="PANTHER" id="PTHR43689:SF8">
    <property type="entry name" value="ALPHA_BETA-HYDROLASES SUPERFAMILY PROTEIN"/>
    <property type="match status" value="1"/>
</dbReference>
<dbReference type="InterPro" id="IPR000073">
    <property type="entry name" value="AB_hydrolase_1"/>
</dbReference>
<keyword evidence="3" id="KW-1185">Reference proteome</keyword>
<dbReference type="PANTHER" id="PTHR43689">
    <property type="entry name" value="HYDROLASE"/>
    <property type="match status" value="1"/>
</dbReference>
<dbReference type="InterPro" id="IPR029058">
    <property type="entry name" value="AB_hydrolase_fold"/>
</dbReference>
<accession>A0ABX2FFQ8</accession>
<protein>
    <submittedName>
        <fullName evidence="2">Pimeloyl-ACP methyl ester carboxylesterase</fullName>
    </submittedName>
</protein>
<evidence type="ECO:0000259" key="1">
    <source>
        <dbReference type="Pfam" id="PF12697"/>
    </source>
</evidence>